<dbReference type="Pfam" id="PF01882">
    <property type="entry name" value="DUF58"/>
    <property type="match status" value="1"/>
</dbReference>
<reference evidence="2" key="1">
    <citation type="submission" date="2021-01" db="EMBL/GenBank/DDBJ databases">
        <title>Modified the classification status of verrucomicrobia.</title>
        <authorList>
            <person name="Feng X."/>
        </authorList>
    </citation>
    <scope>NUCLEOTIDE SEQUENCE</scope>
    <source>
        <strain evidence="2">KCTC 12986</strain>
    </source>
</reference>
<comment type="caution">
    <text evidence="2">The sequence shown here is derived from an EMBL/GenBank/DDBJ whole genome shotgun (WGS) entry which is preliminary data.</text>
</comment>
<dbReference type="PANTHER" id="PTHR33608">
    <property type="entry name" value="BLL2464 PROTEIN"/>
    <property type="match status" value="1"/>
</dbReference>
<accession>A0A934RLI5</accession>
<sequence length="293" mass="33300">MHDFIDHKLLARLSALPLETKQAMIGNVAGKHRSPHRGSSVEFAEYRKYVPGDDTRRLDWKAFARSDRFYIKEFEADTNLRAYFVVDSSGSMNFASGEHDSKIQYARRLAASLAYLLVKQGDAAGLSVCNEKIHLEIPPSRSASQLQHIFDNLGKLEPKGETGLVDALHTVAEKIKQRALVVILSDLFCDPEELGDALQHLRYRKHDIAIFHLLDRQEIDFAFDRPHRFVDLEDDSVLVAEPNLIADEYQAALADYLTAVEAKVHDAQADYRKIVTDEDYEEVLSDFLTNRLK</sequence>
<dbReference type="EMBL" id="JAENIO010000011">
    <property type="protein sequence ID" value="MBK1833609.1"/>
    <property type="molecule type" value="Genomic_DNA"/>
</dbReference>
<dbReference type="SUPFAM" id="SSF53300">
    <property type="entry name" value="vWA-like"/>
    <property type="match status" value="1"/>
</dbReference>
<dbReference type="InterPro" id="IPR002881">
    <property type="entry name" value="DUF58"/>
</dbReference>
<dbReference type="CDD" id="cd00198">
    <property type="entry name" value="vWFA"/>
    <property type="match status" value="1"/>
</dbReference>
<dbReference type="AlphaFoldDB" id="A0A934RLI5"/>
<evidence type="ECO:0000313" key="2">
    <source>
        <dbReference type="EMBL" id="MBK1833609.1"/>
    </source>
</evidence>
<keyword evidence="3" id="KW-1185">Reference proteome</keyword>
<name>A0A934RLI5_9BACT</name>
<protein>
    <submittedName>
        <fullName evidence="2">DUF58 domain-containing protein</fullName>
    </submittedName>
</protein>
<evidence type="ECO:0000313" key="3">
    <source>
        <dbReference type="Proteomes" id="UP000604083"/>
    </source>
</evidence>
<dbReference type="RefSeq" id="WP_200391044.1">
    <property type="nucleotide sequence ID" value="NZ_JAENIO010000011.1"/>
</dbReference>
<dbReference type="Proteomes" id="UP000604083">
    <property type="component" value="Unassembled WGS sequence"/>
</dbReference>
<feature type="domain" description="VWFA" evidence="1">
    <location>
        <begin position="79"/>
        <end position="241"/>
    </location>
</feature>
<proteinExistence type="predicted"/>
<organism evidence="2 3">
    <name type="scientific">Roseibacillus ishigakijimensis</name>
    <dbReference type="NCBI Taxonomy" id="454146"/>
    <lineage>
        <taxon>Bacteria</taxon>
        <taxon>Pseudomonadati</taxon>
        <taxon>Verrucomicrobiota</taxon>
        <taxon>Verrucomicrobiia</taxon>
        <taxon>Verrucomicrobiales</taxon>
        <taxon>Verrucomicrobiaceae</taxon>
        <taxon>Roseibacillus</taxon>
    </lineage>
</organism>
<evidence type="ECO:0000259" key="1">
    <source>
        <dbReference type="SMART" id="SM00327"/>
    </source>
</evidence>
<dbReference type="InterPro" id="IPR002035">
    <property type="entry name" value="VWF_A"/>
</dbReference>
<dbReference type="InterPro" id="IPR036465">
    <property type="entry name" value="vWFA_dom_sf"/>
</dbReference>
<dbReference type="Gene3D" id="3.40.50.410">
    <property type="entry name" value="von Willebrand factor, type A domain"/>
    <property type="match status" value="1"/>
</dbReference>
<dbReference type="PANTHER" id="PTHR33608:SF7">
    <property type="entry name" value="DUF58 DOMAIN-CONTAINING PROTEIN"/>
    <property type="match status" value="1"/>
</dbReference>
<dbReference type="SMART" id="SM00327">
    <property type="entry name" value="VWA"/>
    <property type="match status" value="1"/>
</dbReference>
<gene>
    <name evidence="2" type="ORF">JIN78_06000</name>
</gene>